<evidence type="ECO:0000256" key="1">
    <source>
        <dbReference type="SAM" id="MobiDB-lite"/>
    </source>
</evidence>
<dbReference type="AlphaFoldDB" id="A0A7R8WQ48"/>
<name>A0A7R8WQ48_9CRUS</name>
<feature type="compositionally biased region" description="Polar residues" evidence="1">
    <location>
        <begin position="39"/>
        <end position="48"/>
    </location>
</feature>
<gene>
    <name evidence="2" type="ORF">CTOB1V02_LOCUS13846</name>
</gene>
<sequence length="158" mass="17359">MPLLETRPIGGGQAHTLRSEASRCPADLARMTSPDMRTKTSSLTSPVCSSFRLRTPEPQKKENVNLRRLVLISFNAPSSQDTRPSRPSPDPPQSATPPPVGGKGRQPLPTQSIDGRMSSLELKLKGCHRFNLKGCPLIGLDRLSSLRFEEVFAELKRS</sequence>
<protein>
    <submittedName>
        <fullName evidence="2">Uncharacterized protein</fullName>
    </submittedName>
</protein>
<proteinExistence type="predicted"/>
<feature type="compositionally biased region" description="Pro residues" evidence="1">
    <location>
        <begin position="86"/>
        <end position="100"/>
    </location>
</feature>
<evidence type="ECO:0000313" key="2">
    <source>
        <dbReference type="EMBL" id="CAD7236031.1"/>
    </source>
</evidence>
<organism evidence="2">
    <name type="scientific">Cyprideis torosa</name>
    <dbReference type="NCBI Taxonomy" id="163714"/>
    <lineage>
        <taxon>Eukaryota</taxon>
        <taxon>Metazoa</taxon>
        <taxon>Ecdysozoa</taxon>
        <taxon>Arthropoda</taxon>
        <taxon>Crustacea</taxon>
        <taxon>Oligostraca</taxon>
        <taxon>Ostracoda</taxon>
        <taxon>Podocopa</taxon>
        <taxon>Podocopida</taxon>
        <taxon>Cytherocopina</taxon>
        <taxon>Cytheroidea</taxon>
        <taxon>Cytherideidae</taxon>
        <taxon>Cyprideis</taxon>
    </lineage>
</organism>
<accession>A0A7R8WQ48</accession>
<reference evidence="2" key="1">
    <citation type="submission" date="2020-11" db="EMBL/GenBank/DDBJ databases">
        <authorList>
            <person name="Tran Van P."/>
        </authorList>
    </citation>
    <scope>NUCLEOTIDE SEQUENCE</scope>
</reference>
<feature type="region of interest" description="Disordered" evidence="1">
    <location>
        <begin position="1"/>
        <end position="113"/>
    </location>
</feature>
<feature type="compositionally biased region" description="Basic and acidic residues" evidence="1">
    <location>
        <begin position="54"/>
        <end position="65"/>
    </location>
</feature>
<dbReference type="EMBL" id="OB676157">
    <property type="protein sequence ID" value="CAD7236031.1"/>
    <property type="molecule type" value="Genomic_DNA"/>
</dbReference>